<protein>
    <submittedName>
        <fullName evidence="1">Uncharacterized protein</fullName>
    </submittedName>
</protein>
<dbReference type="EMBL" id="CP006867">
    <property type="protein sequence ID" value="ALU12642.1"/>
    <property type="molecule type" value="Genomic_DNA"/>
</dbReference>
<accession>A0A0U2VF72</accession>
<gene>
    <name evidence="1" type="ORF">EYM_06010</name>
</gene>
<proteinExistence type="predicted"/>
<reference evidence="1 2" key="1">
    <citation type="submission" date="2013-11" db="EMBL/GenBank/DDBJ databases">
        <title>Comparative genomics of Ignicoccus.</title>
        <authorList>
            <person name="Podar M."/>
        </authorList>
    </citation>
    <scope>NUCLEOTIDE SEQUENCE [LARGE SCALE GENOMIC DNA]</scope>
    <source>
        <strain evidence="1 2">DSM 13165</strain>
    </source>
</reference>
<dbReference type="Proteomes" id="UP000060778">
    <property type="component" value="Chromosome"/>
</dbReference>
<organism evidence="1 2">
    <name type="scientific">Ignicoccus islandicus DSM 13165</name>
    <dbReference type="NCBI Taxonomy" id="940295"/>
    <lineage>
        <taxon>Archaea</taxon>
        <taxon>Thermoproteota</taxon>
        <taxon>Thermoprotei</taxon>
        <taxon>Desulfurococcales</taxon>
        <taxon>Desulfurococcaceae</taxon>
        <taxon>Ignicoccus</taxon>
    </lineage>
</organism>
<evidence type="ECO:0000313" key="1">
    <source>
        <dbReference type="EMBL" id="ALU12642.1"/>
    </source>
</evidence>
<dbReference type="AlphaFoldDB" id="A0A0U2VF72"/>
<evidence type="ECO:0000313" key="2">
    <source>
        <dbReference type="Proteomes" id="UP000060778"/>
    </source>
</evidence>
<sequence>MIGLLKGFILQLSSMPISSMPITTNRNKGSGRKAILVRFNDRALKKSIFRYQLWRIISLTYVNGPMPIEGSNALNQGFIGVPLRGPPRDKFFLYILVRESIVGRKLSRKYEKFLEKEISRIVEEIFENRDEIDAKDFIEKFFSNIEERLNMRLENKEILYDFFTTGRTVKRRGGEAIELIYNDLAS</sequence>
<keyword evidence="2" id="KW-1185">Reference proteome</keyword>
<dbReference type="KEGG" id="iis:EYM_06010"/>
<name>A0A0U2VF72_9CREN</name>